<proteinExistence type="predicted"/>
<feature type="region of interest" description="Disordered" evidence="1">
    <location>
        <begin position="155"/>
        <end position="222"/>
    </location>
</feature>
<reference evidence="2 3" key="1">
    <citation type="submission" date="2013-07" db="EMBL/GenBank/DDBJ databases">
        <authorList>
            <person name="Stoco P.H."/>
            <person name="Wagner G."/>
            <person name="Gerber A."/>
            <person name="Zaha A."/>
            <person name="Thompson C."/>
            <person name="Bartholomeu D.C."/>
            <person name="Luckemeyer D.D."/>
            <person name="Bahia D."/>
            <person name="Loreto E."/>
            <person name="Prestes E.B."/>
            <person name="Lima F.M."/>
            <person name="Rodrigues-Luiz G."/>
            <person name="Vallejo G.A."/>
            <person name="Filho J.F."/>
            <person name="Monteiro K.M."/>
            <person name="Tyler K.M."/>
            <person name="de Almeida L.G."/>
            <person name="Ortiz M.F."/>
            <person name="Siervo M.A."/>
            <person name="de Moraes M.H."/>
            <person name="Cunha O.L."/>
            <person name="Mendonca-Neto R."/>
            <person name="Silva R."/>
            <person name="Teixeira S.M."/>
            <person name="Murta S.M."/>
            <person name="Sincero T.C."/>
            <person name="Mendes T.A."/>
            <person name="Urmenyi T.P."/>
            <person name="Silva V.G."/>
            <person name="da Rocha W.D."/>
            <person name="Andersson B."/>
            <person name="Romanha A.J."/>
            <person name="Steindel M."/>
            <person name="de Vasconcelos A.T."/>
            <person name="Grisard E.C."/>
        </authorList>
    </citation>
    <scope>NUCLEOTIDE SEQUENCE [LARGE SCALE GENOMIC DNA]</scope>
    <source>
        <strain evidence="2 3">SC58</strain>
    </source>
</reference>
<evidence type="ECO:0000313" key="2">
    <source>
        <dbReference type="EMBL" id="ESL06056.1"/>
    </source>
</evidence>
<feature type="region of interest" description="Disordered" evidence="1">
    <location>
        <begin position="1"/>
        <end position="37"/>
    </location>
</feature>
<dbReference type="OrthoDB" id="243674at2759"/>
<comment type="caution">
    <text evidence="2">The sequence shown here is derived from an EMBL/GenBank/DDBJ whole genome shotgun (WGS) entry which is preliminary data.</text>
</comment>
<dbReference type="AlphaFoldDB" id="A0A061IW40"/>
<evidence type="ECO:0000313" key="3">
    <source>
        <dbReference type="Proteomes" id="UP000031737"/>
    </source>
</evidence>
<dbReference type="VEuPathDB" id="TriTrypDB:TRSC58_06276"/>
<dbReference type="EMBL" id="AUPL01006276">
    <property type="protein sequence ID" value="ESL06056.1"/>
    <property type="molecule type" value="Genomic_DNA"/>
</dbReference>
<sequence length="648" mass="72846">MTSASVAASATSPLERPLLTRGTTAESRPTVSPSHVGTLRDTGTYGLSLLAAVTASACAKRRPSALLWLDDVARRRFRWVRNDARNSLTARCLFSWALRRMEKLGICRVQHDPARELSFYSVFSEKNVRGRHRPHAVHDDGVRWKQRCSTRLEEEKRQQAEEEEVERTCSQPRQMSPDTRGILHVQDTAGGTGLVSSGRKASRQRGATSNGATTHRYASRNSQRLTVDYPPLLERVRDDVAVRQQRAAQREEYARRGSPALRLSPQQLADQISRLSRRADAKRESGFGEEVTLTRNINRGMFSPPNNSSGCAATMASSFQQKRQERRGADAETSLMSPSGPQREKQKARAVISPIQIEAFCARQRSWEARRRERLCWLGAELNARQEEAHLTECTFHPTVNAPSPRKVPNFEETRGLSTRVPFGAIEYKSPTHRKLLHFEDISDLRLRQPSLKGAPLSANASPARVTSIRSISLRGRVAPHTSPRDARACYAELHTPWIGDSKRRHLCSVVETSPAARQTFQTQRDYGNVSLELDEQTLLDLSIWWGDLLARKLQVSFDADAHAEDDACGVHLYEWALEAPFTRTLAPQIVLRALHELLCLSVGETDATALEPRLFFELSQIQAASERNGEVTFAQFIDLYSKCLQRK</sequence>
<evidence type="ECO:0000256" key="1">
    <source>
        <dbReference type="SAM" id="MobiDB-lite"/>
    </source>
</evidence>
<feature type="compositionally biased region" description="Polar residues" evidence="1">
    <location>
        <begin position="21"/>
        <end position="35"/>
    </location>
</feature>
<keyword evidence="3" id="KW-1185">Reference proteome</keyword>
<feature type="compositionally biased region" description="Polar residues" evidence="1">
    <location>
        <begin position="168"/>
        <end position="177"/>
    </location>
</feature>
<name>A0A061IW40_TRYRA</name>
<organism evidence="2 3">
    <name type="scientific">Trypanosoma rangeli SC58</name>
    <dbReference type="NCBI Taxonomy" id="429131"/>
    <lineage>
        <taxon>Eukaryota</taxon>
        <taxon>Discoba</taxon>
        <taxon>Euglenozoa</taxon>
        <taxon>Kinetoplastea</taxon>
        <taxon>Metakinetoplastina</taxon>
        <taxon>Trypanosomatida</taxon>
        <taxon>Trypanosomatidae</taxon>
        <taxon>Trypanosoma</taxon>
        <taxon>Herpetosoma</taxon>
    </lineage>
</organism>
<protein>
    <submittedName>
        <fullName evidence="2">Uncharacterized protein</fullName>
    </submittedName>
</protein>
<feature type="compositionally biased region" description="Low complexity" evidence="1">
    <location>
        <begin position="1"/>
        <end position="12"/>
    </location>
</feature>
<accession>A0A061IW40</accession>
<gene>
    <name evidence="2" type="ORF">TRSC58_06276</name>
</gene>
<dbReference type="Proteomes" id="UP000031737">
    <property type="component" value="Unassembled WGS sequence"/>
</dbReference>
<feature type="region of interest" description="Disordered" evidence="1">
    <location>
        <begin position="320"/>
        <end position="349"/>
    </location>
</feature>